<gene>
    <name evidence="1" type="ORF">ABZ931_19140</name>
</gene>
<name>A0ABV3B118_9ACTN</name>
<sequence>MSRIEPESESESESEFSEALAAVLRDLRAQCSVRPEVREDEDGPGVVVYAPEGSGWGVWAEPDGRPGVLTAEVADQVQGWAVEALWAAGESAVWPSCPAHPNTHPLEAAVEKGTAVWCCPRGGATTVPVGELPSTK</sequence>
<organism evidence="1 2">
    <name type="scientific">Streptomyces neyagawaensis</name>
    <dbReference type="NCBI Taxonomy" id="42238"/>
    <lineage>
        <taxon>Bacteria</taxon>
        <taxon>Bacillati</taxon>
        <taxon>Actinomycetota</taxon>
        <taxon>Actinomycetes</taxon>
        <taxon>Kitasatosporales</taxon>
        <taxon>Streptomycetaceae</taxon>
        <taxon>Streptomyces</taxon>
    </lineage>
</organism>
<dbReference type="EMBL" id="JBEYXT010000082">
    <property type="protein sequence ID" value="MEU6803105.1"/>
    <property type="molecule type" value="Genomic_DNA"/>
</dbReference>
<proteinExistence type="predicted"/>
<accession>A0ABV3B118</accession>
<evidence type="ECO:0000313" key="1">
    <source>
        <dbReference type="EMBL" id="MEU6803105.1"/>
    </source>
</evidence>
<protein>
    <submittedName>
        <fullName evidence="1">Uncharacterized protein</fullName>
    </submittedName>
</protein>
<comment type="caution">
    <text evidence="1">The sequence shown here is derived from an EMBL/GenBank/DDBJ whole genome shotgun (WGS) entry which is preliminary data.</text>
</comment>
<dbReference type="Proteomes" id="UP001551189">
    <property type="component" value="Unassembled WGS sequence"/>
</dbReference>
<evidence type="ECO:0000313" key="2">
    <source>
        <dbReference type="Proteomes" id="UP001551189"/>
    </source>
</evidence>
<reference evidence="1 2" key="1">
    <citation type="submission" date="2024-06" db="EMBL/GenBank/DDBJ databases">
        <title>The Natural Products Discovery Center: Release of the First 8490 Sequenced Strains for Exploring Actinobacteria Biosynthetic Diversity.</title>
        <authorList>
            <person name="Kalkreuter E."/>
            <person name="Kautsar S.A."/>
            <person name="Yang D."/>
            <person name="Bader C.D."/>
            <person name="Teijaro C.N."/>
            <person name="Fluegel L."/>
            <person name="Davis C.M."/>
            <person name="Simpson J.R."/>
            <person name="Lauterbach L."/>
            <person name="Steele A.D."/>
            <person name="Gui C."/>
            <person name="Meng S."/>
            <person name="Li G."/>
            <person name="Viehrig K."/>
            <person name="Ye F."/>
            <person name="Su P."/>
            <person name="Kiefer A.F."/>
            <person name="Nichols A."/>
            <person name="Cepeda A.J."/>
            <person name="Yan W."/>
            <person name="Fan B."/>
            <person name="Jiang Y."/>
            <person name="Adhikari A."/>
            <person name="Zheng C.-J."/>
            <person name="Schuster L."/>
            <person name="Cowan T.M."/>
            <person name="Smanski M.J."/>
            <person name="Chevrette M.G."/>
            <person name="De Carvalho L.P.S."/>
            <person name="Shen B."/>
        </authorList>
    </citation>
    <scope>NUCLEOTIDE SEQUENCE [LARGE SCALE GENOMIC DNA]</scope>
    <source>
        <strain evidence="1 2">NPDC046851</strain>
    </source>
</reference>
<keyword evidence="2" id="KW-1185">Reference proteome</keyword>
<dbReference type="RefSeq" id="WP_359696900.1">
    <property type="nucleotide sequence ID" value="NZ_JBEYXT010000082.1"/>
</dbReference>